<name>A0A9R1V2L1_LACSA</name>
<dbReference type="AlphaFoldDB" id="A0A9R1V2L1"/>
<gene>
    <name evidence="1" type="ORF">LSAT_V11C700369270</name>
</gene>
<evidence type="ECO:0000313" key="2">
    <source>
        <dbReference type="Proteomes" id="UP000235145"/>
    </source>
</evidence>
<reference evidence="1 2" key="1">
    <citation type="journal article" date="2017" name="Nat. Commun.">
        <title>Genome assembly with in vitro proximity ligation data and whole-genome triplication in lettuce.</title>
        <authorList>
            <person name="Reyes-Chin-Wo S."/>
            <person name="Wang Z."/>
            <person name="Yang X."/>
            <person name="Kozik A."/>
            <person name="Arikit S."/>
            <person name="Song C."/>
            <person name="Xia L."/>
            <person name="Froenicke L."/>
            <person name="Lavelle D.O."/>
            <person name="Truco M.J."/>
            <person name="Xia R."/>
            <person name="Zhu S."/>
            <person name="Xu C."/>
            <person name="Xu H."/>
            <person name="Xu X."/>
            <person name="Cox K."/>
            <person name="Korf I."/>
            <person name="Meyers B.C."/>
            <person name="Michelmore R.W."/>
        </authorList>
    </citation>
    <scope>NUCLEOTIDE SEQUENCE [LARGE SCALE GENOMIC DNA]</scope>
    <source>
        <strain evidence="2">cv. Salinas</strain>
        <tissue evidence="1">Seedlings</tissue>
    </source>
</reference>
<protein>
    <submittedName>
        <fullName evidence="1">Uncharacterized protein</fullName>
    </submittedName>
</protein>
<keyword evidence="2" id="KW-1185">Reference proteome</keyword>
<dbReference type="Proteomes" id="UP000235145">
    <property type="component" value="Unassembled WGS sequence"/>
</dbReference>
<sequence length="131" mass="15500">MLTKGEKLVKNLYEKKKILKIIRLKEKKKIHACKNHCMIFYGTNYNLSKCRVCDHDRYKSGRLPYLDMRLYLTKRRQRKYEDGSISKHTGGSISIRVELYARLHTKQTTQEYITPKAAKVHEGYEVVHSIP</sequence>
<dbReference type="EMBL" id="NBSK02000007">
    <property type="protein sequence ID" value="KAJ0197208.1"/>
    <property type="molecule type" value="Genomic_DNA"/>
</dbReference>
<proteinExistence type="predicted"/>
<accession>A0A9R1V2L1</accession>
<evidence type="ECO:0000313" key="1">
    <source>
        <dbReference type="EMBL" id="KAJ0197208.1"/>
    </source>
</evidence>
<organism evidence="1 2">
    <name type="scientific">Lactuca sativa</name>
    <name type="common">Garden lettuce</name>
    <dbReference type="NCBI Taxonomy" id="4236"/>
    <lineage>
        <taxon>Eukaryota</taxon>
        <taxon>Viridiplantae</taxon>
        <taxon>Streptophyta</taxon>
        <taxon>Embryophyta</taxon>
        <taxon>Tracheophyta</taxon>
        <taxon>Spermatophyta</taxon>
        <taxon>Magnoliopsida</taxon>
        <taxon>eudicotyledons</taxon>
        <taxon>Gunneridae</taxon>
        <taxon>Pentapetalae</taxon>
        <taxon>asterids</taxon>
        <taxon>campanulids</taxon>
        <taxon>Asterales</taxon>
        <taxon>Asteraceae</taxon>
        <taxon>Cichorioideae</taxon>
        <taxon>Cichorieae</taxon>
        <taxon>Lactucinae</taxon>
        <taxon>Lactuca</taxon>
    </lineage>
</organism>
<comment type="caution">
    <text evidence="1">The sequence shown here is derived from an EMBL/GenBank/DDBJ whole genome shotgun (WGS) entry which is preliminary data.</text>
</comment>